<dbReference type="Proteomes" id="UP000064967">
    <property type="component" value="Chromosome"/>
</dbReference>
<organism evidence="3 4">
    <name type="scientific">Labilithrix luteola</name>
    <dbReference type="NCBI Taxonomy" id="1391654"/>
    <lineage>
        <taxon>Bacteria</taxon>
        <taxon>Pseudomonadati</taxon>
        <taxon>Myxococcota</taxon>
        <taxon>Polyangia</taxon>
        <taxon>Polyangiales</taxon>
        <taxon>Labilitrichaceae</taxon>
        <taxon>Labilithrix</taxon>
    </lineage>
</organism>
<reference evidence="3 4" key="1">
    <citation type="submission" date="2015-08" db="EMBL/GenBank/DDBJ databases">
        <authorList>
            <person name="Babu N.S."/>
            <person name="Beckwith C.J."/>
            <person name="Beseler K.G."/>
            <person name="Brison A."/>
            <person name="Carone J.V."/>
            <person name="Caskin T.P."/>
            <person name="Diamond M."/>
            <person name="Durham M.E."/>
            <person name="Foxe J.M."/>
            <person name="Go M."/>
            <person name="Henderson B.A."/>
            <person name="Jones I.B."/>
            <person name="McGettigan J.A."/>
            <person name="Micheletti S.J."/>
            <person name="Nasrallah M.E."/>
            <person name="Ortiz D."/>
            <person name="Piller C.R."/>
            <person name="Privatt S.R."/>
            <person name="Schneider S.L."/>
            <person name="Sharp S."/>
            <person name="Smith T.C."/>
            <person name="Stanton J.D."/>
            <person name="Ullery H.E."/>
            <person name="Wilson R.J."/>
            <person name="Serrano M.G."/>
            <person name="Buck G."/>
            <person name="Lee V."/>
            <person name="Wang Y."/>
            <person name="Carvalho R."/>
            <person name="Voegtly L."/>
            <person name="Shi R."/>
            <person name="Duckworth R."/>
            <person name="Johnson A."/>
            <person name="Loviza R."/>
            <person name="Walstead R."/>
            <person name="Shah Z."/>
            <person name="Kiflezghi M."/>
            <person name="Wade K."/>
            <person name="Ball S.L."/>
            <person name="Bradley K.W."/>
            <person name="Asai D.J."/>
            <person name="Bowman C.A."/>
            <person name="Russell D.A."/>
            <person name="Pope W.H."/>
            <person name="Jacobs-Sera D."/>
            <person name="Hendrix R.W."/>
            <person name="Hatfull G.F."/>
        </authorList>
    </citation>
    <scope>NUCLEOTIDE SEQUENCE [LARGE SCALE GENOMIC DNA]</scope>
    <source>
        <strain evidence="3 4">DSM 27648</strain>
    </source>
</reference>
<evidence type="ECO:0008006" key="5">
    <source>
        <dbReference type="Google" id="ProtNLM"/>
    </source>
</evidence>
<accession>A0A0K1QDB0</accession>
<sequence length="293" mass="30034">MRPRLLNVFATLALGCFGAACSNSSDSGPAPAPTAPVVEQPAPTPTTPTGRQLIDSAGPTSPVNLIIDPNFALATGSPSYGAFLAVSESGGLITLDTTADSRSPAGFAGNVAIVKAPNATDKRSTGVLLLASFQGGEGPFDAQVWVSKTDLAGNPADVTIDAKGITASITNGTLDGQAYDLTPVDDERHVAGGKTWVLLRTKVTDPLPYGGYFLVNTGTGGGQFLVARPEIVPQSLAAGVATRSLDVKAVRAPRPLTDAERLAMKRYRAIPQRFVPAGAAAGARPKVPARSAF</sequence>
<feature type="signal peptide" evidence="2">
    <location>
        <begin position="1"/>
        <end position="22"/>
    </location>
</feature>
<dbReference type="AlphaFoldDB" id="A0A0K1QDB0"/>
<proteinExistence type="predicted"/>
<dbReference type="STRING" id="1391654.AKJ09_10083"/>
<dbReference type="KEGG" id="llu:AKJ09_10083"/>
<gene>
    <name evidence="3" type="ORF">AKJ09_10083</name>
</gene>
<evidence type="ECO:0000256" key="2">
    <source>
        <dbReference type="SAM" id="SignalP"/>
    </source>
</evidence>
<protein>
    <recommendedName>
        <fullName evidence="5">Lipoprotein</fullName>
    </recommendedName>
</protein>
<name>A0A0K1QDB0_9BACT</name>
<dbReference type="EMBL" id="CP012333">
    <property type="protein sequence ID" value="AKV03420.1"/>
    <property type="molecule type" value="Genomic_DNA"/>
</dbReference>
<keyword evidence="2" id="KW-0732">Signal</keyword>
<evidence type="ECO:0000313" key="4">
    <source>
        <dbReference type="Proteomes" id="UP000064967"/>
    </source>
</evidence>
<keyword evidence="4" id="KW-1185">Reference proteome</keyword>
<evidence type="ECO:0000256" key="1">
    <source>
        <dbReference type="SAM" id="MobiDB-lite"/>
    </source>
</evidence>
<feature type="chain" id="PRO_5005467003" description="Lipoprotein" evidence="2">
    <location>
        <begin position="23"/>
        <end position="293"/>
    </location>
</feature>
<evidence type="ECO:0000313" key="3">
    <source>
        <dbReference type="EMBL" id="AKV03420.1"/>
    </source>
</evidence>
<feature type="region of interest" description="Disordered" evidence="1">
    <location>
        <begin position="25"/>
        <end position="59"/>
    </location>
</feature>
<dbReference type="PROSITE" id="PS51257">
    <property type="entry name" value="PROKAR_LIPOPROTEIN"/>
    <property type="match status" value="1"/>
</dbReference>